<comment type="similarity">
    <text evidence="14">Belongs to the AAA ATPase family.</text>
</comment>
<comment type="subunit">
    <text evidence="13">Homohexamer.</text>
</comment>
<feature type="transmembrane region" description="Helical" evidence="13">
    <location>
        <begin position="108"/>
        <end position="129"/>
    </location>
</feature>
<dbReference type="InterPro" id="IPR000642">
    <property type="entry name" value="Peptidase_M41"/>
</dbReference>
<reference evidence="18" key="1">
    <citation type="journal article" date="2019" name="Int. J. Syst. Evol. Microbiol.">
        <title>The Global Catalogue of Microorganisms (GCM) 10K type strain sequencing project: providing services to taxonomists for standard genome sequencing and annotation.</title>
        <authorList>
            <consortium name="The Broad Institute Genomics Platform"/>
            <consortium name="The Broad Institute Genome Sequencing Center for Infectious Disease"/>
            <person name="Wu L."/>
            <person name="Ma J."/>
        </authorList>
    </citation>
    <scope>NUCLEOTIDE SEQUENCE [LARGE SCALE GENOMIC DNA]</scope>
    <source>
        <strain evidence="18">CGMCC 1.16306</strain>
    </source>
</reference>
<keyword evidence="18" id="KW-1185">Reference proteome</keyword>
<feature type="active site" evidence="13">
    <location>
        <position position="423"/>
    </location>
</feature>
<protein>
    <recommendedName>
        <fullName evidence="13">ATP-dependent zinc metalloprotease FtsH</fullName>
        <ecNumber evidence="13">3.4.24.-</ecNumber>
    </recommendedName>
</protein>
<evidence type="ECO:0000256" key="9">
    <source>
        <dbReference type="ARBA" id="ARBA00022840"/>
    </source>
</evidence>
<feature type="region of interest" description="Disordered" evidence="15">
    <location>
        <begin position="610"/>
        <end position="672"/>
    </location>
</feature>
<evidence type="ECO:0000256" key="3">
    <source>
        <dbReference type="ARBA" id="ARBA00022670"/>
    </source>
</evidence>
<name>A0ABV9GSY8_9BACL</name>
<dbReference type="Gene3D" id="1.20.58.760">
    <property type="entry name" value="Peptidase M41"/>
    <property type="match status" value="1"/>
</dbReference>
<dbReference type="EMBL" id="JBHSFW010000020">
    <property type="protein sequence ID" value="MFC4620382.1"/>
    <property type="molecule type" value="Genomic_DNA"/>
</dbReference>
<feature type="binding site" evidence="13">
    <location>
        <begin position="200"/>
        <end position="207"/>
    </location>
    <ligand>
        <name>ATP</name>
        <dbReference type="ChEBI" id="CHEBI:30616"/>
    </ligand>
</feature>
<comment type="similarity">
    <text evidence="2 13">In the C-terminal section; belongs to the peptidase M41 family.</text>
</comment>
<keyword evidence="8 13" id="KW-0862">Zinc</keyword>
<dbReference type="SUPFAM" id="SSF52540">
    <property type="entry name" value="P-loop containing nucleoside triphosphate hydrolases"/>
    <property type="match status" value="1"/>
</dbReference>
<comment type="caution">
    <text evidence="17">The sequence shown here is derived from an EMBL/GenBank/DDBJ whole genome shotgun (WGS) entry which is preliminary data.</text>
</comment>
<dbReference type="InterPro" id="IPR003960">
    <property type="entry name" value="ATPase_AAA_CS"/>
</dbReference>
<keyword evidence="9 13" id="KW-0067">ATP-binding</keyword>
<evidence type="ECO:0000256" key="14">
    <source>
        <dbReference type="RuleBase" id="RU003651"/>
    </source>
</evidence>
<evidence type="ECO:0000313" key="17">
    <source>
        <dbReference type="EMBL" id="MFC4620382.1"/>
    </source>
</evidence>
<dbReference type="InterPro" id="IPR005936">
    <property type="entry name" value="FtsH"/>
</dbReference>
<feature type="compositionally biased region" description="Basic and acidic residues" evidence="15">
    <location>
        <begin position="627"/>
        <end position="637"/>
    </location>
</feature>
<comment type="cofactor">
    <cofactor evidence="13">
        <name>Zn(2+)</name>
        <dbReference type="ChEBI" id="CHEBI:29105"/>
    </cofactor>
    <text evidence="13">Binds 1 zinc ion per subunit.</text>
</comment>
<accession>A0ABV9GSY8</accession>
<sequence length="672" mass="74141">MSRIFRNTIIYLLIFLVIIGIVTFFNSSNKEVKPMTFNDFETNLNDGQVKNLTIQPENGIYVARGQLKDYKDNTTFKTYIPPNDKVIDEVTAKAKGLNFKPAEQSNGWVSLIVQIIPFIIIFVLFFFLINQAQGGGGRVMNFGKSKARLYSEDKKKVKFKDVAGADEEKQELVEVVEFLKDPRKFSQLGARIPKGVLLVGPPGTGKTLLARAVAGEAGVPFFSISGSDFVEMFVGVGASRVRDLFENAKKNAPCIIFIDEIDAVGRQRGAGLGGGHDEREQTLNQLLVEMDGFGANEGIIIIAATNRPDILDPALLRPGRFDRQIPVNRPDVTGREAVLRVHARNKPLGSDIDLGTVARLTPGFSGADLENLLNEAALVAARQNKSVINMVDIDEAIERVIAGPAKKSRVISKKERDIVAYHESGHAIIGVTLTSAEQTHKVTIIPRGQAGGYAVQLPKEDRYFLTKPELLEKIIGLLGGRVAEEIVFGDVSTGASNDFEKATGLARRMVTEFGMSEKLGPMQFGQNQGGQVFLGRDIQNEPNYSDAIAYEIDTEIQRIIKECYERCKQILTEKRDKLELVAQTLLKVETLEGDQIKTLVETGELIEPKAERRRKEQESNVKVNISTKEEADKKDDAAQDPSSVDPTPNTVDHSENPELSDPSDSTDEKPKE</sequence>
<evidence type="ECO:0000256" key="11">
    <source>
        <dbReference type="ARBA" id="ARBA00023049"/>
    </source>
</evidence>
<keyword evidence="13" id="KW-1003">Cell membrane</keyword>
<keyword evidence="5 13" id="KW-0479">Metal-binding</keyword>
<dbReference type="InterPro" id="IPR003959">
    <property type="entry name" value="ATPase_AAA_core"/>
</dbReference>
<evidence type="ECO:0000256" key="13">
    <source>
        <dbReference type="HAMAP-Rule" id="MF_01458"/>
    </source>
</evidence>
<dbReference type="InterPro" id="IPR027417">
    <property type="entry name" value="P-loop_NTPase"/>
</dbReference>
<evidence type="ECO:0000256" key="10">
    <source>
        <dbReference type="ARBA" id="ARBA00022989"/>
    </source>
</evidence>
<dbReference type="Pfam" id="PF17862">
    <property type="entry name" value="AAA_lid_3"/>
    <property type="match status" value="1"/>
</dbReference>
<feature type="binding site" evidence="13">
    <location>
        <position position="498"/>
    </location>
    <ligand>
        <name>Zn(2+)</name>
        <dbReference type="ChEBI" id="CHEBI:29105"/>
        <note>catalytic</note>
    </ligand>
</feature>
<keyword evidence="7 13" id="KW-0378">Hydrolase</keyword>
<dbReference type="PROSITE" id="PS00674">
    <property type="entry name" value="AAA"/>
    <property type="match status" value="1"/>
</dbReference>
<evidence type="ECO:0000256" key="4">
    <source>
        <dbReference type="ARBA" id="ARBA00022692"/>
    </source>
</evidence>
<keyword evidence="11 13" id="KW-0482">Metalloprotease</keyword>
<dbReference type="Proteomes" id="UP001596022">
    <property type="component" value="Unassembled WGS sequence"/>
</dbReference>
<evidence type="ECO:0000256" key="7">
    <source>
        <dbReference type="ARBA" id="ARBA00022801"/>
    </source>
</evidence>
<organism evidence="17 18">
    <name type="scientific">Camelliibacillus cellulosilyticus</name>
    <dbReference type="NCBI Taxonomy" id="2174486"/>
    <lineage>
        <taxon>Bacteria</taxon>
        <taxon>Bacillati</taxon>
        <taxon>Bacillota</taxon>
        <taxon>Bacilli</taxon>
        <taxon>Bacillales</taxon>
        <taxon>Sporolactobacillaceae</taxon>
        <taxon>Camelliibacillus</taxon>
    </lineage>
</organism>
<keyword evidence="4 13" id="KW-0812">Transmembrane</keyword>
<comment type="subcellular location">
    <subcellularLocation>
        <location evidence="13">Cell membrane</location>
        <topology evidence="13">Multi-pass membrane protein</topology>
        <orientation evidence="13">Cytoplasmic side</orientation>
    </subcellularLocation>
    <subcellularLocation>
        <location evidence="1">Membrane</location>
    </subcellularLocation>
</comment>
<dbReference type="Pfam" id="PF00004">
    <property type="entry name" value="AAA"/>
    <property type="match status" value="1"/>
</dbReference>
<dbReference type="HAMAP" id="MF_01458">
    <property type="entry name" value="FtsH"/>
    <property type="match status" value="1"/>
</dbReference>
<dbReference type="SUPFAM" id="SSF140990">
    <property type="entry name" value="FtsH protease domain-like"/>
    <property type="match status" value="1"/>
</dbReference>
<dbReference type="InterPro" id="IPR037219">
    <property type="entry name" value="Peptidase_M41-like"/>
</dbReference>
<evidence type="ECO:0000256" key="12">
    <source>
        <dbReference type="ARBA" id="ARBA00023136"/>
    </source>
</evidence>
<evidence type="ECO:0000256" key="1">
    <source>
        <dbReference type="ARBA" id="ARBA00004370"/>
    </source>
</evidence>
<feature type="compositionally biased region" description="Polar residues" evidence="15">
    <location>
        <begin position="640"/>
        <end position="651"/>
    </location>
</feature>
<dbReference type="Pfam" id="PF06480">
    <property type="entry name" value="FtsH_ext"/>
    <property type="match status" value="1"/>
</dbReference>
<dbReference type="RefSeq" id="WP_376847494.1">
    <property type="nucleotide sequence ID" value="NZ_JBHSFW010000020.1"/>
</dbReference>
<dbReference type="EC" id="3.4.24.-" evidence="13"/>
<dbReference type="InterPro" id="IPR041569">
    <property type="entry name" value="AAA_lid_3"/>
</dbReference>
<evidence type="ECO:0000256" key="5">
    <source>
        <dbReference type="ARBA" id="ARBA00022723"/>
    </source>
</evidence>
<evidence type="ECO:0000256" key="6">
    <source>
        <dbReference type="ARBA" id="ARBA00022741"/>
    </source>
</evidence>
<dbReference type="Pfam" id="PF01434">
    <property type="entry name" value="Peptidase_M41"/>
    <property type="match status" value="1"/>
</dbReference>
<evidence type="ECO:0000259" key="16">
    <source>
        <dbReference type="SMART" id="SM00382"/>
    </source>
</evidence>
<comment type="function">
    <text evidence="13">Acts as a processive, ATP-dependent zinc metallopeptidase for both cytoplasmic and membrane proteins. Plays a role in the quality control of integral membrane proteins.</text>
</comment>
<feature type="binding site" evidence="13">
    <location>
        <position position="422"/>
    </location>
    <ligand>
        <name>Zn(2+)</name>
        <dbReference type="ChEBI" id="CHEBI:29105"/>
        <note>catalytic</note>
    </ligand>
</feature>
<keyword evidence="10 13" id="KW-1133">Transmembrane helix</keyword>
<dbReference type="Gene3D" id="1.10.8.60">
    <property type="match status" value="1"/>
</dbReference>
<dbReference type="PANTHER" id="PTHR23076:SF113">
    <property type="entry name" value="ATP-DEPENDENT ZINC METALLOPROTEASE FTSH 1, CHLOROPLASTIC-RELATED"/>
    <property type="match status" value="1"/>
</dbReference>
<evidence type="ECO:0000256" key="8">
    <source>
        <dbReference type="ARBA" id="ARBA00022833"/>
    </source>
</evidence>
<dbReference type="Gene3D" id="3.40.50.300">
    <property type="entry name" value="P-loop containing nucleotide triphosphate hydrolases"/>
    <property type="match status" value="1"/>
</dbReference>
<keyword evidence="12 13" id="KW-0472">Membrane</keyword>
<keyword evidence="6 13" id="KW-0547">Nucleotide-binding</keyword>
<dbReference type="CDD" id="cd19501">
    <property type="entry name" value="RecA-like_FtsH"/>
    <property type="match status" value="1"/>
</dbReference>
<feature type="transmembrane region" description="Helical" evidence="13">
    <location>
        <begin position="9"/>
        <end position="27"/>
    </location>
</feature>
<dbReference type="InterPro" id="IPR011546">
    <property type="entry name" value="Pept_M41_FtsH_extracell"/>
</dbReference>
<dbReference type="NCBIfam" id="TIGR01241">
    <property type="entry name" value="FtsH_fam"/>
    <property type="match status" value="1"/>
</dbReference>
<proteinExistence type="inferred from homology"/>
<evidence type="ECO:0000256" key="2">
    <source>
        <dbReference type="ARBA" id="ARBA00010044"/>
    </source>
</evidence>
<feature type="domain" description="AAA+ ATPase" evidence="16">
    <location>
        <begin position="192"/>
        <end position="331"/>
    </location>
</feature>
<feature type="compositionally biased region" description="Basic and acidic residues" evidence="15">
    <location>
        <begin position="610"/>
        <end position="619"/>
    </location>
</feature>
<keyword evidence="3 13" id="KW-0645">Protease</keyword>
<evidence type="ECO:0000256" key="15">
    <source>
        <dbReference type="SAM" id="MobiDB-lite"/>
    </source>
</evidence>
<feature type="binding site" evidence="13">
    <location>
        <position position="426"/>
    </location>
    <ligand>
        <name>Zn(2+)</name>
        <dbReference type="ChEBI" id="CHEBI:29105"/>
        <note>catalytic</note>
    </ligand>
</feature>
<gene>
    <name evidence="13 17" type="primary">ftsH</name>
    <name evidence="17" type="ORF">ACFO4N_16895</name>
</gene>
<dbReference type="PANTHER" id="PTHR23076">
    <property type="entry name" value="METALLOPROTEASE M41 FTSH"/>
    <property type="match status" value="1"/>
</dbReference>
<comment type="similarity">
    <text evidence="13">In the central section; belongs to the AAA ATPase family.</text>
</comment>
<dbReference type="InterPro" id="IPR003593">
    <property type="entry name" value="AAA+_ATPase"/>
</dbReference>
<dbReference type="GO" id="GO:0008237">
    <property type="term" value="F:metallopeptidase activity"/>
    <property type="evidence" value="ECO:0007669"/>
    <property type="project" value="UniProtKB-KW"/>
</dbReference>
<dbReference type="SMART" id="SM00382">
    <property type="entry name" value="AAA"/>
    <property type="match status" value="1"/>
</dbReference>
<evidence type="ECO:0000313" key="18">
    <source>
        <dbReference type="Proteomes" id="UP001596022"/>
    </source>
</evidence>